<evidence type="ECO:0000313" key="1">
    <source>
        <dbReference type="EMBL" id="GEO23243.1"/>
    </source>
</evidence>
<dbReference type="SUPFAM" id="SSF52172">
    <property type="entry name" value="CheY-like"/>
    <property type="match status" value="1"/>
</dbReference>
<reference evidence="1 2" key="1">
    <citation type="submission" date="2019-07" db="EMBL/GenBank/DDBJ databases">
        <title>Whole genome shotgun sequence of Cyclobacterium qasimii NBRC 106168.</title>
        <authorList>
            <person name="Hosoyama A."/>
            <person name="Uohara A."/>
            <person name="Ohji S."/>
            <person name="Ichikawa N."/>
        </authorList>
    </citation>
    <scope>NUCLEOTIDE SEQUENCE [LARGE SCALE GENOMIC DNA]</scope>
    <source>
        <strain evidence="1 2">NBRC 106168</strain>
    </source>
</reference>
<proteinExistence type="predicted"/>
<gene>
    <name evidence="1" type="ORF">CQA01_37770</name>
</gene>
<evidence type="ECO:0008006" key="3">
    <source>
        <dbReference type="Google" id="ProtNLM"/>
    </source>
</evidence>
<organism evidence="1 2">
    <name type="scientific">Cyclobacterium qasimii</name>
    <dbReference type="NCBI Taxonomy" id="1350429"/>
    <lineage>
        <taxon>Bacteria</taxon>
        <taxon>Pseudomonadati</taxon>
        <taxon>Bacteroidota</taxon>
        <taxon>Cytophagia</taxon>
        <taxon>Cytophagales</taxon>
        <taxon>Cyclobacteriaceae</taxon>
        <taxon>Cyclobacterium</taxon>
    </lineage>
</organism>
<comment type="caution">
    <text evidence="1">The sequence shown here is derived from an EMBL/GenBank/DDBJ whole genome shotgun (WGS) entry which is preliminary data.</text>
</comment>
<protein>
    <recommendedName>
        <fullName evidence="3">Response regulatory domain-containing protein</fullName>
    </recommendedName>
</protein>
<sequence>MSHIGALIVDDDLNKISIIIKTIQEVVNDTLSISQASSVQEAIENLQNKEFHLLITDLQMPLKHDSDATNDGGKALLKNMYRKKSKANIPMYIVGLTQFEHLQKDFKGVWKVWHYDSSKEDWKVYLRDLIHHINLVKSRISSERIETIFVEGPTDKKLIEATIKYYFKGYEDRVYIETIHYGGGASWVERQIVIWAKTLAKHSTEERYLKAVGIFDGDLAGFNAIEKVRELIGDNSAESKTFSILSNSYKYSTILKSIKKKGIVFQTTIEDLVDVQQWIIAKEKGWLIHRDENHIEIDENILDLNTIILDEKSLVSLGFTKEEALLITHKVDDNNKKNFGNLVCENPDSLLAIKYQFEEVLEKLKISQ</sequence>
<dbReference type="InterPro" id="IPR011006">
    <property type="entry name" value="CheY-like_superfamily"/>
</dbReference>
<accession>A0A512CGB2</accession>
<dbReference type="RefSeq" id="WP_020892612.1">
    <property type="nucleotide sequence ID" value="NZ_BJYV01000021.1"/>
</dbReference>
<name>A0A512CGB2_9BACT</name>
<dbReference type="Proteomes" id="UP000321301">
    <property type="component" value="Unassembled WGS sequence"/>
</dbReference>
<dbReference type="EMBL" id="BJYV01000021">
    <property type="protein sequence ID" value="GEO23243.1"/>
    <property type="molecule type" value="Genomic_DNA"/>
</dbReference>
<dbReference type="Gene3D" id="3.40.50.2300">
    <property type="match status" value="1"/>
</dbReference>
<keyword evidence="2" id="KW-1185">Reference proteome</keyword>
<dbReference type="AlphaFoldDB" id="A0A512CGB2"/>
<evidence type="ECO:0000313" key="2">
    <source>
        <dbReference type="Proteomes" id="UP000321301"/>
    </source>
</evidence>